<dbReference type="InterPro" id="IPR022398">
    <property type="entry name" value="Peptidase_S8_His-AS"/>
</dbReference>
<dbReference type="FunFam" id="3.40.50.200:FF:000022">
    <property type="entry name" value="Extracellular protease"/>
    <property type="match status" value="1"/>
</dbReference>
<evidence type="ECO:0000256" key="9">
    <source>
        <dbReference type="PROSITE-ProRule" id="PRU01240"/>
    </source>
</evidence>
<evidence type="ECO:0000259" key="13">
    <source>
        <dbReference type="Pfam" id="PF04151"/>
    </source>
</evidence>
<dbReference type="PANTHER" id="PTHR43806">
    <property type="entry name" value="PEPTIDASE S8"/>
    <property type="match status" value="1"/>
</dbReference>
<feature type="active site" description="Charge relay system" evidence="9">
    <location>
        <position position="177"/>
    </location>
</feature>
<protein>
    <submittedName>
        <fullName evidence="14">S8 family serine peptidase</fullName>
    </submittedName>
</protein>
<evidence type="ECO:0000256" key="2">
    <source>
        <dbReference type="ARBA" id="ARBA00011073"/>
    </source>
</evidence>
<evidence type="ECO:0000256" key="1">
    <source>
        <dbReference type="ARBA" id="ARBA00004613"/>
    </source>
</evidence>
<keyword evidence="4 9" id="KW-0645">Protease</keyword>
<feature type="signal peptide" evidence="11">
    <location>
        <begin position="1"/>
        <end position="22"/>
    </location>
</feature>
<keyword evidence="15" id="KW-1185">Reference proteome</keyword>
<evidence type="ECO:0000313" key="15">
    <source>
        <dbReference type="Proteomes" id="UP000479692"/>
    </source>
</evidence>
<feature type="active site" description="Charge relay system" evidence="9">
    <location>
        <position position="247"/>
    </location>
</feature>
<comment type="similarity">
    <text evidence="2 9 10">Belongs to the peptidase S8 family.</text>
</comment>
<evidence type="ECO:0000259" key="12">
    <source>
        <dbReference type="Pfam" id="PF00082"/>
    </source>
</evidence>
<feature type="active site" description="Charge relay system" evidence="9">
    <location>
        <position position="436"/>
    </location>
</feature>
<dbReference type="PROSITE" id="PS00136">
    <property type="entry name" value="SUBTILASE_ASP"/>
    <property type="match status" value="1"/>
</dbReference>
<keyword evidence="3" id="KW-0964">Secreted</keyword>
<comment type="subcellular location">
    <subcellularLocation>
        <location evidence="1">Secreted</location>
    </subcellularLocation>
</comment>
<dbReference type="InterPro" id="IPR036852">
    <property type="entry name" value="Peptidase_S8/S53_dom_sf"/>
</dbReference>
<dbReference type="InterPro" id="IPR015500">
    <property type="entry name" value="Peptidase_S8_subtilisin-rel"/>
</dbReference>
<evidence type="ECO:0000256" key="8">
    <source>
        <dbReference type="ARBA" id="ARBA00023145"/>
    </source>
</evidence>
<dbReference type="GO" id="GO:0005576">
    <property type="term" value="C:extracellular region"/>
    <property type="evidence" value="ECO:0007669"/>
    <property type="project" value="UniProtKB-SubCell"/>
</dbReference>
<dbReference type="RefSeq" id="WP_156642800.1">
    <property type="nucleotide sequence ID" value="NZ_WOXT01000004.1"/>
</dbReference>
<reference evidence="14 15" key="1">
    <citation type="submission" date="2019-12" db="EMBL/GenBank/DDBJ databases">
        <authorList>
            <person name="Xu J."/>
        </authorList>
    </citation>
    <scope>NUCLEOTIDE SEQUENCE [LARGE SCALE GENOMIC DNA]</scope>
    <source>
        <strain evidence="14 15">HX-5-24</strain>
    </source>
</reference>
<dbReference type="InterPro" id="IPR050131">
    <property type="entry name" value="Peptidase_S8_subtilisin-like"/>
</dbReference>
<evidence type="ECO:0000256" key="11">
    <source>
        <dbReference type="SAM" id="SignalP"/>
    </source>
</evidence>
<dbReference type="PROSITE" id="PS00138">
    <property type="entry name" value="SUBTILASE_SER"/>
    <property type="match status" value="1"/>
</dbReference>
<dbReference type="SUPFAM" id="SSF52743">
    <property type="entry name" value="Subtilisin-like"/>
    <property type="match status" value="1"/>
</dbReference>
<evidence type="ECO:0000256" key="3">
    <source>
        <dbReference type="ARBA" id="ARBA00022525"/>
    </source>
</evidence>
<sequence>MTLIKQTSLCVALCGIVFGAGAGDLSTATKQRASTTRFAADTPTAPSAFARFIIKPRSGATAEALFASAAQRAGVRQSAASALTVKRVRTMSRGAAVVRTSRALSLTESDALLAQLRSDPGIAWAQPDYMKQRMDTVPNDTHFATLQWDFTHPQSGIGAPQAWDTTTGTGVVVAVLDTGVVDHADMASNLVPGYDFVSWYGQVEDGMTYPNIAGDGDGRDADARDPGDFLTGMEGFCNGAVSDSSWHGTHVAGTIAAVTNNAKGVAGVAYGAKVQPVRVLGRCGGLTSDIADAITWASGGDVPGVPRNPTPAEVLNLSLGGFQRCIDDPATQDAIDGALARGTSVVVAAGNANTNAASFSPASCRGVITVGATGVDGARSWYSNYGPNVMLSAPGGNANSGGAPDDAWIWSLGNSSRTTPAASPGGDVVMAHIGTSMAAPHVAGAVALIQSAAVGAGHAPLSPGLVAQVLRATVKPFVVQPSTTTPVGSGILDLPAAVAVAASGANEADLALPLASRGAVVGQAAGSGASSLYRITVPAGATQLNVRTYGGTGDVSLYLSRDTVPSTTAYGWRSSHAGIAEAIVVSRPGAGVYYVRVQGEQASSGFTVLASW</sequence>
<keyword evidence="5 11" id="KW-0732">Signal</keyword>
<evidence type="ECO:0000313" key="14">
    <source>
        <dbReference type="EMBL" id="MUV15262.1"/>
    </source>
</evidence>
<evidence type="ECO:0000256" key="7">
    <source>
        <dbReference type="ARBA" id="ARBA00022825"/>
    </source>
</evidence>
<dbReference type="InterPro" id="IPR023828">
    <property type="entry name" value="Peptidase_S8_Ser-AS"/>
</dbReference>
<feature type="domain" description="Peptidase S8/S53" evidence="12">
    <location>
        <begin position="168"/>
        <end position="474"/>
    </location>
</feature>
<feature type="domain" description="Peptidase C-terminal archaeal/bacterial" evidence="13">
    <location>
        <begin position="532"/>
        <end position="599"/>
    </location>
</feature>
<name>A0A7C9M596_9GAMM</name>
<dbReference type="PANTHER" id="PTHR43806:SF11">
    <property type="entry name" value="CEREVISIN-RELATED"/>
    <property type="match status" value="1"/>
</dbReference>
<dbReference type="InterPro" id="IPR034176">
    <property type="entry name" value="Peptidases_S8_13"/>
</dbReference>
<keyword evidence="8" id="KW-0865">Zymogen</keyword>
<dbReference type="PROSITE" id="PS51892">
    <property type="entry name" value="SUBTILASE"/>
    <property type="match status" value="1"/>
</dbReference>
<evidence type="ECO:0000256" key="4">
    <source>
        <dbReference type="ARBA" id="ARBA00022670"/>
    </source>
</evidence>
<dbReference type="EMBL" id="WOXT01000004">
    <property type="protein sequence ID" value="MUV15262.1"/>
    <property type="molecule type" value="Genomic_DNA"/>
</dbReference>
<evidence type="ECO:0000256" key="6">
    <source>
        <dbReference type="ARBA" id="ARBA00022801"/>
    </source>
</evidence>
<evidence type="ECO:0000256" key="10">
    <source>
        <dbReference type="RuleBase" id="RU003355"/>
    </source>
</evidence>
<dbReference type="PRINTS" id="PR00723">
    <property type="entry name" value="SUBTILISIN"/>
</dbReference>
<organism evidence="14 15">
    <name type="scientific">Noviluteimonas gilva</name>
    <dbReference type="NCBI Taxonomy" id="2682097"/>
    <lineage>
        <taxon>Bacteria</taxon>
        <taxon>Pseudomonadati</taxon>
        <taxon>Pseudomonadota</taxon>
        <taxon>Gammaproteobacteria</taxon>
        <taxon>Lysobacterales</taxon>
        <taxon>Lysobacteraceae</taxon>
        <taxon>Noviluteimonas</taxon>
    </lineage>
</organism>
<dbReference type="InterPro" id="IPR007280">
    <property type="entry name" value="Peptidase_C_arc/bac"/>
</dbReference>
<keyword evidence="7 9" id="KW-0720">Serine protease</keyword>
<dbReference type="CDD" id="cd07496">
    <property type="entry name" value="Peptidases_S8_13"/>
    <property type="match status" value="1"/>
</dbReference>
<dbReference type="Pfam" id="PF04151">
    <property type="entry name" value="PPC"/>
    <property type="match status" value="1"/>
</dbReference>
<dbReference type="Gene3D" id="2.60.120.380">
    <property type="match status" value="1"/>
</dbReference>
<dbReference type="GO" id="GO:0006508">
    <property type="term" value="P:proteolysis"/>
    <property type="evidence" value="ECO:0007669"/>
    <property type="project" value="UniProtKB-KW"/>
</dbReference>
<gene>
    <name evidence="14" type="ORF">GN331_13735</name>
</gene>
<feature type="chain" id="PRO_5028925162" evidence="11">
    <location>
        <begin position="23"/>
        <end position="612"/>
    </location>
</feature>
<dbReference type="InterPro" id="IPR000209">
    <property type="entry name" value="Peptidase_S8/S53_dom"/>
</dbReference>
<dbReference type="AlphaFoldDB" id="A0A7C9M596"/>
<accession>A0A7C9M596</accession>
<keyword evidence="6 9" id="KW-0378">Hydrolase</keyword>
<comment type="caution">
    <text evidence="14">The sequence shown here is derived from an EMBL/GenBank/DDBJ whole genome shotgun (WGS) entry which is preliminary data.</text>
</comment>
<dbReference type="GO" id="GO:0004252">
    <property type="term" value="F:serine-type endopeptidase activity"/>
    <property type="evidence" value="ECO:0007669"/>
    <property type="project" value="UniProtKB-UniRule"/>
</dbReference>
<evidence type="ECO:0000256" key="5">
    <source>
        <dbReference type="ARBA" id="ARBA00022729"/>
    </source>
</evidence>
<dbReference type="Proteomes" id="UP000479692">
    <property type="component" value="Unassembled WGS sequence"/>
</dbReference>
<dbReference type="InterPro" id="IPR023827">
    <property type="entry name" value="Peptidase_S8_Asp-AS"/>
</dbReference>
<dbReference type="Pfam" id="PF00082">
    <property type="entry name" value="Peptidase_S8"/>
    <property type="match status" value="1"/>
</dbReference>
<proteinExistence type="inferred from homology"/>
<dbReference type="PROSITE" id="PS00137">
    <property type="entry name" value="SUBTILASE_HIS"/>
    <property type="match status" value="1"/>
</dbReference>
<dbReference type="Gene3D" id="3.40.50.200">
    <property type="entry name" value="Peptidase S8/S53 domain"/>
    <property type="match status" value="1"/>
</dbReference>